<name>A0ABD3WAS2_SINWO</name>
<dbReference type="InterPro" id="IPR017907">
    <property type="entry name" value="Znf_RING_CS"/>
</dbReference>
<evidence type="ECO:0000259" key="6">
    <source>
        <dbReference type="PROSITE" id="PS50089"/>
    </source>
</evidence>
<protein>
    <recommendedName>
        <fullName evidence="6">RING-type domain-containing protein</fullName>
    </recommendedName>
</protein>
<proteinExistence type="predicted"/>
<feature type="domain" description="RING-type" evidence="6">
    <location>
        <begin position="12"/>
        <end position="57"/>
    </location>
</feature>
<dbReference type="PANTHER" id="PTHR25462">
    <property type="entry name" value="BONUS, ISOFORM C-RELATED"/>
    <property type="match status" value="1"/>
</dbReference>
<dbReference type="Gene3D" id="3.30.40.10">
    <property type="entry name" value="Zinc/RING finger domain, C3HC4 (zinc finger)"/>
    <property type="match status" value="1"/>
</dbReference>
<dbReference type="Proteomes" id="UP001634394">
    <property type="component" value="Unassembled WGS sequence"/>
</dbReference>
<keyword evidence="3" id="KW-0862">Zinc</keyword>
<sequence length="671" mass="77046">MATAAIAVELTCPVCLEYYKDPRVLPCQHSLCKSCLVALLSKKETDSNCDLQCPCCRYNFHAENEAHIDVLPKNFTLASIVCKFQASVQKDKVVPCDLCDEDQKGRAIKKCLQCQLYYCKICVQQLHPKKGALANHMLVHIVDAEVGKNEHQETKSAMMSLVSGNQTVSTDKYDLILRERYCLSCDEMFTEGDQMTAVQSHINHDTTEIEKAFIIKRKSVEEKNVKLRHKFEEVAQEMERMKMAAEKTIQKEMKTRVNALESRSHALEEIKRKIQMKITSVSELSSFTNEDASIFFVLLKKLQKEIEPVAEDYIKQEMKQTGCDSSLPIEQVMNNVIATASWDICTSKRRLQAPDTGPAIGYILPKHMAMSINVTNNQKEGIMSADVEWWPILQAVRYEVSYHCNPEETVLLKTTAGSRLTHLRWNSTYTIKVTAHLQDGTLGFDEHIFTTDPQVKCYPMAVSDICNIKVNMGYSFDGFTASNRIQKWVDFREDGEFSGVVFTPELTEEMHFWTMNIILSIFEERSVSNEFLEFGIVSYDEIDNITGLTSNDAAYSCSISTSRYGNFHLKFETPSGVENRQYQLQLKLYQKEYLCYGFMYDQVKRQFAVMDCLTQKVLHVFNEVTFNNNLPPIFAVCPYHEEVKMRVEVKLDHMHCSKENVSYWIQQINAF</sequence>
<dbReference type="InterPro" id="IPR013083">
    <property type="entry name" value="Znf_RING/FYVE/PHD"/>
</dbReference>
<gene>
    <name evidence="7" type="ORF">ACJMK2_039035</name>
</gene>
<dbReference type="SMART" id="SM00184">
    <property type="entry name" value="RING"/>
    <property type="match status" value="2"/>
</dbReference>
<keyword evidence="2 4" id="KW-0863">Zinc-finger</keyword>
<accession>A0ABD3WAS2</accession>
<dbReference type="PROSITE" id="PS00518">
    <property type="entry name" value="ZF_RING_1"/>
    <property type="match status" value="1"/>
</dbReference>
<dbReference type="InterPro" id="IPR047153">
    <property type="entry name" value="TRIM45/56/19-like"/>
</dbReference>
<evidence type="ECO:0000256" key="3">
    <source>
        <dbReference type="ARBA" id="ARBA00022833"/>
    </source>
</evidence>
<dbReference type="CDD" id="cd19801">
    <property type="entry name" value="Bbox1_MID"/>
    <property type="match status" value="1"/>
</dbReference>
<keyword evidence="5" id="KW-0175">Coiled coil</keyword>
<dbReference type="SUPFAM" id="SSF57850">
    <property type="entry name" value="RING/U-box"/>
    <property type="match status" value="1"/>
</dbReference>
<feature type="coiled-coil region" evidence="5">
    <location>
        <begin position="217"/>
        <end position="255"/>
    </location>
</feature>
<keyword evidence="1" id="KW-0479">Metal-binding</keyword>
<evidence type="ECO:0000313" key="8">
    <source>
        <dbReference type="Proteomes" id="UP001634394"/>
    </source>
</evidence>
<evidence type="ECO:0000256" key="4">
    <source>
        <dbReference type="PROSITE-ProRule" id="PRU00175"/>
    </source>
</evidence>
<dbReference type="PANTHER" id="PTHR25462:SF306">
    <property type="entry name" value="TRIPARTITE MOTIF CONTAINING 9"/>
    <property type="match status" value="1"/>
</dbReference>
<reference evidence="7 8" key="1">
    <citation type="submission" date="2024-11" db="EMBL/GenBank/DDBJ databases">
        <title>Chromosome-level genome assembly of the freshwater bivalve Anodonta woodiana.</title>
        <authorList>
            <person name="Chen X."/>
        </authorList>
    </citation>
    <scope>NUCLEOTIDE SEQUENCE [LARGE SCALE GENOMIC DNA]</scope>
    <source>
        <strain evidence="7">MN2024</strain>
        <tissue evidence="7">Gills</tissue>
    </source>
</reference>
<evidence type="ECO:0000256" key="1">
    <source>
        <dbReference type="ARBA" id="ARBA00022723"/>
    </source>
</evidence>
<dbReference type="Pfam" id="PF13445">
    <property type="entry name" value="zf-RING_UBOX"/>
    <property type="match status" value="1"/>
</dbReference>
<dbReference type="GO" id="GO:0008270">
    <property type="term" value="F:zinc ion binding"/>
    <property type="evidence" value="ECO:0007669"/>
    <property type="project" value="UniProtKB-KW"/>
</dbReference>
<dbReference type="InterPro" id="IPR027370">
    <property type="entry name" value="Znf-RING_euk"/>
</dbReference>
<dbReference type="InterPro" id="IPR001841">
    <property type="entry name" value="Znf_RING"/>
</dbReference>
<evidence type="ECO:0000256" key="2">
    <source>
        <dbReference type="ARBA" id="ARBA00022771"/>
    </source>
</evidence>
<dbReference type="AlphaFoldDB" id="A0ABD3WAS2"/>
<evidence type="ECO:0000256" key="5">
    <source>
        <dbReference type="SAM" id="Coils"/>
    </source>
</evidence>
<dbReference type="PROSITE" id="PS50089">
    <property type="entry name" value="ZF_RING_2"/>
    <property type="match status" value="1"/>
</dbReference>
<keyword evidence="8" id="KW-1185">Reference proteome</keyword>
<organism evidence="7 8">
    <name type="scientific">Sinanodonta woodiana</name>
    <name type="common">Chinese pond mussel</name>
    <name type="synonym">Anodonta woodiana</name>
    <dbReference type="NCBI Taxonomy" id="1069815"/>
    <lineage>
        <taxon>Eukaryota</taxon>
        <taxon>Metazoa</taxon>
        <taxon>Spiralia</taxon>
        <taxon>Lophotrochozoa</taxon>
        <taxon>Mollusca</taxon>
        <taxon>Bivalvia</taxon>
        <taxon>Autobranchia</taxon>
        <taxon>Heteroconchia</taxon>
        <taxon>Palaeoheterodonta</taxon>
        <taxon>Unionida</taxon>
        <taxon>Unionoidea</taxon>
        <taxon>Unionidae</taxon>
        <taxon>Unioninae</taxon>
        <taxon>Sinanodonta</taxon>
    </lineage>
</organism>
<dbReference type="EMBL" id="JBJQND010000007">
    <property type="protein sequence ID" value="KAL3871011.1"/>
    <property type="molecule type" value="Genomic_DNA"/>
</dbReference>
<evidence type="ECO:0000313" key="7">
    <source>
        <dbReference type="EMBL" id="KAL3871011.1"/>
    </source>
</evidence>
<dbReference type="Gene3D" id="3.30.160.60">
    <property type="entry name" value="Classic Zinc Finger"/>
    <property type="match status" value="1"/>
</dbReference>
<comment type="caution">
    <text evidence="7">The sequence shown here is derived from an EMBL/GenBank/DDBJ whole genome shotgun (WGS) entry which is preliminary data.</text>
</comment>